<sequence length="147" mass="16623">MQRHHLLPRQLVRSACFGPLLAALGKEAIGFDDFRANGLLLPGTESAALASGAPLHRGPHRLYNEMVAQRVGRIEACWSRRCARHPETARIEALMRMRLLQRALRARLLQRNRRALFLNRKDPFRAGLDFTMLDSMVESLWLATAAA</sequence>
<evidence type="ECO:0000313" key="2">
    <source>
        <dbReference type="Proteomes" id="UP000053464"/>
    </source>
</evidence>
<accession>A0A0G9MZ97</accession>
<reference evidence="1 2" key="1">
    <citation type="submission" date="2015-04" db="EMBL/GenBank/DDBJ databases">
        <title>The draft genome sequence of Erythrobacter luteus KA37.</title>
        <authorList>
            <person name="Zhuang L."/>
            <person name="Liu Y."/>
            <person name="Shao Z."/>
        </authorList>
    </citation>
    <scope>NUCLEOTIDE SEQUENCE [LARGE SCALE GENOMIC DNA]</scope>
    <source>
        <strain evidence="1 2">KA37</strain>
    </source>
</reference>
<name>A0A0G9MZ97_9SPHN</name>
<gene>
    <name evidence="1" type="ORF">AAW00_04275</name>
</gene>
<protein>
    <submittedName>
        <fullName evidence="1">Uncharacterized protein</fullName>
    </submittedName>
</protein>
<dbReference type="InterPro" id="IPR032871">
    <property type="entry name" value="AHH_dom_containing"/>
</dbReference>
<dbReference type="Pfam" id="PF14412">
    <property type="entry name" value="AHH"/>
    <property type="match status" value="1"/>
</dbReference>
<keyword evidence="2" id="KW-1185">Reference proteome</keyword>
<dbReference type="EMBL" id="LBHB01000001">
    <property type="protein sequence ID" value="KLE36097.1"/>
    <property type="molecule type" value="Genomic_DNA"/>
</dbReference>
<evidence type="ECO:0000313" key="1">
    <source>
        <dbReference type="EMBL" id="KLE36097.1"/>
    </source>
</evidence>
<organism evidence="1 2">
    <name type="scientific">Aurantiacibacter luteus</name>
    <dbReference type="NCBI Taxonomy" id="1581420"/>
    <lineage>
        <taxon>Bacteria</taxon>
        <taxon>Pseudomonadati</taxon>
        <taxon>Pseudomonadota</taxon>
        <taxon>Alphaproteobacteria</taxon>
        <taxon>Sphingomonadales</taxon>
        <taxon>Erythrobacteraceae</taxon>
        <taxon>Aurantiacibacter</taxon>
    </lineage>
</organism>
<dbReference type="PATRIC" id="fig|1581420.6.peg.864"/>
<proteinExistence type="predicted"/>
<comment type="caution">
    <text evidence="1">The sequence shown here is derived from an EMBL/GenBank/DDBJ whole genome shotgun (WGS) entry which is preliminary data.</text>
</comment>
<dbReference type="Proteomes" id="UP000053464">
    <property type="component" value="Unassembled WGS sequence"/>
</dbReference>
<dbReference type="AlphaFoldDB" id="A0A0G9MZ97"/>
<dbReference type="OrthoDB" id="7432612at2"/>